<sequence>MLSTPSYRANGDDSTMPGSYEPFTGLARRNTPFPSYPSKPRTPFPQLSPSRLPGRTPFPQLSPNQLPGRTPFPQLSPNRLPERTPFPVISPNIGPPMRRRSIVPRRRQRRRRPLTPEIVLDQGGYRRRLSRGRRRVIRVSLDPCPTLGLRGPPKRVMEIERVRCHRRRRCRPVCYEYDREELVPQPTTIITNPIPNPCIQSVIIPSNNPVATNSSTCLSNLTPQMIDSLPKQTVQLPPIHLPGSCANANTELDTIKFPTEIINPLNGTLSIIQANPGINPIGTTNIQPIITAPIQSQLIHRPTTVGLPIIPPVSSVPSVSPVMSSDPGMQRFQELFQRLNMSRARPISRVPSPPIIRPTFPTISPMNNVTTGPPPISLINTADIRPYSSANIQSINPLNIGSYRPVSTGPIIPLNNEYYHSVSTGPIIPSNITSYRPAHITPYRPSSFTPSIRANDPTYRPSSFTPSIRASNPTYRPPSIPLSSLASNPTDHPTSMPLPPLASNPTYRPPSISSSPLASNTTYRPPSIPFPSLASNPTYRPSSIPPSSSADINPYRSANITSYVNIADRSTNNPMSQSADSSATIPYTSTVSRVPLSTFDPLSSSSSGVVNNYINLESVPSTPYQSNNSMPKSILRNGTSTDTPLIVSNVLSSNDAVNKTTRFT</sequence>
<evidence type="ECO:0000313" key="2">
    <source>
        <dbReference type="EMBL" id="CAF1172886.1"/>
    </source>
</evidence>
<comment type="caution">
    <text evidence="2">The sequence shown here is derived from an EMBL/GenBank/DDBJ whole genome shotgun (WGS) entry which is preliminary data.</text>
</comment>
<dbReference type="Proteomes" id="UP000663870">
    <property type="component" value="Unassembled WGS sequence"/>
</dbReference>
<feature type="region of interest" description="Disordered" evidence="1">
    <location>
        <begin position="1"/>
        <end position="99"/>
    </location>
</feature>
<organism evidence="2 4">
    <name type="scientific">Rotaria sordida</name>
    <dbReference type="NCBI Taxonomy" id="392033"/>
    <lineage>
        <taxon>Eukaryota</taxon>
        <taxon>Metazoa</taxon>
        <taxon>Spiralia</taxon>
        <taxon>Gnathifera</taxon>
        <taxon>Rotifera</taxon>
        <taxon>Eurotatoria</taxon>
        <taxon>Bdelloidea</taxon>
        <taxon>Philodinida</taxon>
        <taxon>Philodinidae</taxon>
        <taxon>Rotaria</taxon>
    </lineage>
</organism>
<feature type="compositionally biased region" description="Polar residues" evidence="1">
    <location>
        <begin position="503"/>
        <end position="524"/>
    </location>
</feature>
<feature type="compositionally biased region" description="Pro residues" evidence="1">
    <location>
        <begin position="34"/>
        <end position="43"/>
    </location>
</feature>
<feature type="region of interest" description="Disordered" evidence="1">
    <location>
        <begin position="443"/>
        <end position="554"/>
    </location>
</feature>
<proteinExistence type="predicted"/>
<name>A0A814UB66_9BILA</name>
<evidence type="ECO:0000313" key="4">
    <source>
        <dbReference type="Proteomes" id="UP000663854"/>
    </source>
</evidence>
<keyword evidence="5" id="KW-1185">Reference proteome</keyword>
<accession>A0A814UB66</accession>
<reference evidence="2" key="1">
    <citation type="submission" date="2021-02" db="EMBL/GenBank/DDBJ databases">
        <authorList>
            <person name="Nowell W R."/>
        </authorList>
    </citation>
    <scope>NUCLEOTIDE SEQUENCE</scope>
</reference>
<feature type="compositionally biased region" description="Polar residues" evidence="1">
    <location>
        <begin position="59"/>
        <end position="77"/>
    </location>
</feature>
<dbReference type="EMBL" id="CAJNOH010001078">
    <property type="protein sequence ID" value="CAF1172886.1"/>
    <property type="molecule type" value="Genomic_DNA"/>
</dbReference>
<feature type="compositionally biased region" description="Polar residues" evidence="1">
    <location>
        <begin position="481"/>
        <end position="493"/>
    </location>
</feature>
<evidence type="ECO:0000313" key="3">
    <source>
        <dbReference type="EMBL" id="CAF1429486.1"/>
    </source>
</evidence>
<evidence type="ECO:0000313" key="5">
    <source>
        <dbReference type="Proteomes" id="UP000663870"/>
    </source>
</evidence>
<dbReference type="EMBL" id="CAJNOL010001858">
    <property type="protein sequence ID" value="CAF1429486.1"/>
    <property type="molecule type" value="Genomic_DNA"/>
</dbReference>
<dbReference type="AlphaFoldDB" id="A0A814UB66"/>
<feature type="compositionally biased region" description="Polar residues" evidence="1">
    <location>
        <begin position="460"/>
        <end position="474"/>
    </location>
</feature>
<feature type="compositionally biased region" description="Polar residues" evidence="1">
    <location>
        <begin position="1"/>
        <end position="17"/>
    </location>
</feature>
<dbReference type="Proteomes" id="UP000663854">
    <property type="component" value="Unassembled WGS sequence"/>
</dbReference>
<evidence type="ECO:0000256" key="1">
    <source>
        <dbReference type="SAM" id="MobiDB-lite"/>
    </source>
</evidence>
<gene>
    <name evidence="3" type="ORF">JXQ802_LOCUS36342</name>
    <name evidence="2" type="ORF">PYM288_LOCUS23371</name>
</gene>
<protein>
    <submittedName>
        <fullName evidence="2">Uncharacterized protein</fullName>
    </submittedName>
</protein>